<comment type="caution">
    <text evidence="7">The sequence shown here is derived from an EMBL/GenBank/DDBJ whole genome shotgun (WGS) entry which is preliminary data.</text>
</comment>
<dbReference type="PRINTS" id="PR00153">
    <property type="entry name" value="CSAPPISMRASE"/>
</dbReference>
<evidence type="ECO:0000256" key="3">
    <source>
        <dbReference type="ARBA" id="ARBA00023110"/>
    </source>
</evidence>
<comment type="function">
    <text evidence="1 5">PPIases accelerate the folding of proteins. It catalyzes the cis-trans isomerization of proline imidic peptide bonds in oligopeptides.</text>
</comment>
<dbReference type="PIRSF" id="PIRSF001467">
    <property type="entry name" value="Peptidylpro_ismrse"/>
    <property type="match status" value="1"/>
</dbReference>
<gene>
    <name evidence="7" type="ORF">H9716_07760</name>
</gene>
<dbReference type="EC" id="5.2.1.8" evidence="5"/>
<proteinExistence type="inferred from homology"/>
<evidence type="ECO:0000256" key="1">
    <source>
        <dbReference type="ARBA" id="ARBA00002388"/>
    </source>
</evidence>
<feature type="domain" description="PPIase cyclophilin-type" evidence="6">
    <location>
        <begin position="16"/>
        <end position="159"/>
    </location>
</feature>
<dbReference type="PANTHER" id="PTHR45625">
    <property type="entry name" value="PEPTIDYL-PROLYL CIS-TRANS ISOMERASE-RELATED"/>
    <property type="match status" value="1"/>
</dbReference>
<comment type="catalytic activity">
    <reaction evidence="5">
        <text>[protein]-peptidylproline (omega=180) = [protein]-peptidylproline (omega=0)</text>
        <dbReference type="Rhea" id="RHEA:16237"/>
        <dbReference type="Rhea" id="RHEA-COMP:10747"/>
        <dbReference type="Rhea" id="RHEA-COMP:10748"/>
        <dbReference type="ChEBI" id="CHEBI:83833"/>
        <dbReference type="ChEBI" id="CHEBI:83834"/>
        <dbReference type="EC" id="5.2.1.8"/>
    </reaction>
</comment>
<dbReference type="PANTHER" id="PTHR45625:SF4">
    <property type="entry name" value="PEPTIDYLPROLYL ISOMERASE DOMAIN AND WD REPEAT-CONTAINING PROTEIN 1"/>
    <property type="match status" value="1"/>
</dbReference>
<dbReference type="PROSITE" id="PS50072">
    <property type="entry name" value="CSA_PPIASE_2"/>
    <property type="match status" value="1"/>
</dbReference>
<dbReference type="Pfam" id="PF00160">
    <property type="entry name" value="Pro_isomerase"/>
    <property type="match status" value="1"/>
</dbReference>
<evidence type="ECO:0000313" key="8">
    <source>
        <dbReference type="Proteomes" id="UP000886804"/>
    </source>
</evidence>
<dbReference type="InterPro" id="IPR020892">
    <property type="entry name" value="Cyclophilin-type_PPIase_CS"/>
</dbReference>
<dbReference type="SUPFAM" id="SSF50891">
    <property type="entry name" value="Cyclophilin-like"/>
    <property type="match status" value="1"/>
</dbReference>
<protein>
    <recommendedName>
        <fullName evidence="5">Peptidyl-prolyl cis-trans isomerase</fullName>
        <shortName evidence="5">PPIase</shortName>
        <ecNumber evidence="5">5.2.1.8</ecNumber>
    </recommendedName>
</protein>
<dbReference type="Gene3D" id="2.40.100.10">
    <property type="entry name" value="Cyclophilin-like"/>
    <property type="match status" value="1"/>
</dbReference>
<keyword evidence="3 5" id="KW-0697">Rotamase</keyword>
<organism evidence="7 8">
    <name type="scientific">Candidatus Enterocloster faecavium</name>
    <dbReference type="NCBI Taxonomy" id="2838560"/>
    <lineage>
        <taxon>Bacteria</taxon>
        <taxon>Bacillati</taxon>
        <taxon>Bacillota</taxon>
        <taxon>Clostridia</taxon>
        <taxon>Lachnospirales</taxon>
        <taxon>Lachnospiraceae</taxon>
        <taxon>Enterocloster</taxon>
    </lineage>
</organism>
<dbReference type="GO" id="GO:0003755">
    <property type="term" value="F:peptidyl-prolyl cis-trans isomerase activity"/>
    <property type="evidence" value="ECO:0007669"/>
    <property type="project" value="UniProtKB-UniRule"/>
</dbReference>
<reference evidence="7" key="2">
    <citation type="submission" date="2021-04" db="EMBL/GenBank/DDBJ databases">
        <authorList>
            <person name="Gilroy R."/>
        </authorList>
    </citation>
    <scope>NUCLEOTIDE SEQUENCE</scope>
    <source>
        <strain evidence="7">CHK188-4685</strain>
    </source>
</reference>
<evidence type="ECO:0000256" key="5">
    <source>
        <dbReference type="RuleBase" id="RU363019"/>
    </source>
</evidence>
<dbReference type="InterPro" id="IPR024936">
    <property type="entry name" value="Cyclophilin-type_PPIase"/>
</dbReference>
<accession>A0A9D2RKW4</accession>
<dbReference type="InterPro" id="IPR044666">
    <property type="entry name" value="Cyclophilin_A-like"/>
</dbReference>
<dbReference type="CDD" id="cd00317">
    <property type="entry name" value="cyclophilin"/>
    <property type="match status" value="1"/>
</dbReference>
<comment type="similarity">
    <text evidence="2 5">Belongs to the cyclophilin-type PPIase family.</text>
</comment>
<dbReference type="AlphaFoldDB" id="A0A9D2RKW4"/>
<evidence type="ECO:0000256" key="2">
    <source>
        <dbReference type="ARBA" id="ARBA00007365"/>
    </source>
</evidence>
<evidence type="ECO:0000256" key="4">
    <source>
        <dbReference type="ARBA" id="ARBA00023235"/>
    </source>
</evidence>
<evidence type="ECO:0000259" key="6">
    <source>
        <dbReference type="PROSITE" id="PS50072"/>
    </source>
</evidence>
<dbReference type="GO" id="GO:0006457">
    <property type="term" value="P:protein folding"/>
    <property type="evidence" value="ECO:0007669"/>
    <property type="project" value="InterPro"/>
</dbReference>
<dbReference type="PROSITE" id="PS00170">
    <property type="entry name" value="CSA_PPIASE_1"/>
    <property type="match status" value="1"/>
</dbReference>
<keyword evidence="4 5" id="KW-0413">Isomerase</keyword>
<sequence>MSNPVVTITMEDGKVMKAELYPQIAPNTVNNFISLVRKGFYDGLTFHRVIRGFMIQGGCPQGTGMGGPGYSIKGEFAQNGFPNDLKHTEGVLSMARAMSPNSAGSQFFIMHKAAPHLDGAYAAFGKITEGMDAVNAIAEVQTDYNDRPLKTQRIQSMTVETFGREYPEPETC</sequence>
<reference evidence="7" key="1">
    <citation type="journal article" date="2021" name="PeerJ">
        <title>Extensive microbial diversity within the chicken gut microbiome revealed by metagenomics and culture.</title>
        <authorList>
            <person name="Gilroy R."/>
            <person name="Ravi A."/>
            <person name="Getino M."/>
            <person name="Pursley I."/>
            <person name="Horton D.L."/>
            <person name="Alikhan N.F."/>
            <person name="Baker D."/>
            <person name="Gharbi K."/>
            <person name="Hall N."/>
            <person name="Watson M."/>
            <person name="Adriaenssens E.M."/>
            <person name="Foster-Nyarko E."/>
            <person name="Jarju S."/>
            <person name="Secka A."/>
            <person name="Antonio M."/>
            <person name="Oren A."/>
            <person name="Chaudhuri R.R."/>
            <person name="La Ragione R."/>
            <person name="Hildebrand F."/>
            <person name="Pallen M.J."/>
        </authorList>
    </citation>
    <scope>NUCLEOTIDE SEQUENCE</scope>
    <source>
        <strain evidence="7">CHK188-4685</strain>
    </source>
</reference>
<name>A0A9D2RKW4_9FIRM</name>
<evidence type="ECO:0000313" key="7">
    <source>
        <dbReference type="EMBL" id="HJB07744.1"/>
    </source>
</evidence>
<dbReference type="Proteomes" id="UP000886804">
    <property type="component" value="Unassembled WGS sequence"/>
</dbReference>
<dbReference type="EMBL" id="DWYS01000093">
    <property type="protein sequence ID" value="HJB07744.1"/>
    <property type="molecule type" value="Genomic_DNA"/>
</dbReference>
<dbReference type="InterPro" id="IPR002130">
    <property type="entry name" value="Cyclophilin-type_PPIase_dom"/>
</dbReference>
<dbReference type="InterPro" id="IPR029000">
    <property type="entry name" value="Cyclophilin-like_dom_sf"/>
</dbReference>